<sequence>MKLIPHATTGAAVGSLVAWGWNEPLAIPLGVAAAVLPDVDHIFDFYWHYVRRSRKRLFILFHGWEFVILLHLYQFFDHSWWASTISLGYASQIILDQIGNNAKWNTYIFSWRAWNRFRRFESYGKDSPGFYKAFTQSVPWLGPKMEPWFKQRDKEMYPEVYSD</sequence>
<gene>
    <name evidence="1" type="ORF">LCGC14_0429680</name>
</gene>
<evidence type="ECO:0000313" key="1">
    <source>
        <dbReference type="EMBL" id="KKN70537.1"/>
    </source>
</evidence>
<dbReference type="Pfam" id="PF04307">
    <property type="entry name" value="YdjM"/>
    <property type="match status" value="1"/>
</dbReference>
<accession>A0A0F9T6I7</accession>
<proteinExistence type="predicted"/>
<name>A0A0F9T6I7_9ZZZZ</name>
<dbReference type="AlphaFoldDB" id="A0A0F9T6I7"/>
<reference evidence="1" key="1">
    <citation type="journal article" date="2015" name="Nature">
        <title>Complex archaea that bridge the gap between prokaryotes and eukaryotes.</title>
        <authorList>
            <person name="Spang A."/>
            <person name="Saw J.H."/>
            <person name="Jorgensen S.L."/>
            <person name="Zaremba-Niedzwiedzka K."/>
            <person name="Martijn J."/>
            <person name="Lind A.E."/>
            <person name="van Eijk R."/>
            <person name="Schleper C."/>
            <person name="Guy L."/>
            <person name="Ettema T.J."/>
        </authorList>
    </citation>
    <scope>NUCLEOTIDE SEQUENCE</scope>
</reference>
<protein>
    <submittedName>
        <fullName evidence="1">Uncharacterized protein</fullName>
    </submittedName>
</protein>
<dbReference type="InterPro" id="IPR007404">
    <property type="entry name" value="YdjM-like"/>
</dbReference>
<comment type="caution">
    <text evidence="1">The sequence shown here is derived from an EMBL/GenBank/DDBJ whole genome shotgun (WGS) entry which is preliminary data.</text>
</comment>
<organism evidence="1">
    <name type="scientific">marine sediment metagenome</name>
    <dbReference type="NCBI Taxonomy" id="412755"/>
    <lineage>
        <taxon>unclassified sequences</taxon>
        <taxon>metagenomes</taxon>
        <taxon>ecological metagenomes</taxon>
    </lineage>
</organism>
<dbReference type="EMBL" id="LAZR01000401">
    <property type="protein sequence ID" value="KKN70537.1"/>
    <property type="molecule type" value="Genomic_DNA"/>
</dbReference>